<name>A0ABR9TF39_9SPHI</name>
<evidence type="ECO:0000313" key="3">
    <source>
        <dbReference type="Proteomes" id="UP000618319"/>
    </source>
</evidence>
<gene>
    <name evidence="2" type="ORF">C4F40_21465</name>
</gene>
<evidence type="ECO:0000313" key="2">
    <source>
        <dbReference type="EMBL" id="MBE8723292.1"/>
    </source>
</evidence>
<dbReference type="Proteomes" id="UP000618319">
    <property type="component" value="Unassembled WGS sequence"/>
</dbReference>
<accession>A0ABR9TF39</accession>
<dbReference type="RefSeq" id="WP_196941424.1">
    <property type="nucleotide sequence ID" value="NZ_MU158693.1"/>
</dbReference>
<evidence type="ECO:0008006" key="4">
    <source>
        <dbReference type="Google" id="ProtNLM"/>
    </source>
</evidence>
<keyword evidence="3" id="KW-1185">Reference proteome</keyword>
<comment type="caution">
    <text evidence="2">The sequence shown here is derived from an EMBL/GenBank/DDBJ whole genome shotgun (WGS) entry which is preliminary data.</text>
</comment>
<reference evidence="2 3" key="1">
    <citation type="submission" date="2018-02" db="EMBL/GenBank/DDBJ databases">
        <title>Sphingobacterium KA21.</title>
        <authorList>
            <person name="Vasarhelyi B.M."/>
            <person name="Deshmukh S."/>
            <person name="Balint B."/>
            <person name="Kukolya J."/>
        </authorList>
    </citation>
    <scope>NUCLEOTIDE SEQUENCE [LARGE SCALE GENOMIC DNA]</scope>
    <source>
        <strain evidence="2 3">Ka21</strain>
    </source>
</reference>
<keyword evidence="1" id="KW-0732">Signal</keyword>
<evidence type="ECO:0000256" key="1">
    <source>
        <dbReference type="SAM" id="SignalP"/>
    </source>
</evidence>
<sequence>MNILILPLLFVSLIAISTSCRSVNTTQSNKQDSVDFVGNDRDSNECIASAGYTWSKVKHACVRPWEHGIELHILNTSSAYQTSTYILIDSTKNEAEIFVPNESHSIVLQENSTNHYTNGKFNLTQENFCWTLSLNNTKLYREQK</sequence>
<organism evidence="2 3">
    <name type="scientific">Sphingobacterium pedocola</name>
    <dbReference type="NCBI Taxonomy" id="2082722"/>
    <lineage>
        <taxon>Bacteria</taxon>
        <taxon>Pseudomonadati</taxon>
        <taxon>Bacteroidota</taxon>
        <taxon>Sphingobacteriia</taxon>
        <taxon>Sphingobacteriales</taxon>
        <taxon>Sphingobacteriaceae</taxon>
        <taxon>Sphingobacterium</taxon>
    </lineage>
</organism>
<proteinExistence type="predicted"/>
<dbReference type="EMBL" id="PSKQ01000027">
    <property type="protein sequence ID" value="MBE8723292.1"/>
    <property type="molecule type" value="Genomic_DNA"/>
</dbReference>
<protein>
    <recommendedName>
        <fullName evidence="4">Lipoprotein</fullName>
    </recommendedName>
</protein>
<feature type="chain" id="PRO_5046344907" description="Lipoprotein" evidence="1">
    <location>
        <begin position="23"/>
        <end position="144"/>
    </location>
</feature>
<feature type="signal peptide" evidence="1">
    <location>
        <begin position="1"/>
        <end position="22"/>
    </location>
</feature>